<organism evidence="1 2">
    <name type="scientific">Vespula germanica</name>
    <name type="common">German yellow jacket</name>
    <name type="synonym">Paravespula germanica</name>
    <dbReference type="NCBI Taxonomy" id="30212"/>
    <lineage>
        <taxon>Eukaryota</taxon>
        <taxon>Metazoa</taxon>
        <taxon>Ecdysozoa</taxon>
        <taxon>Arthropoda</taxon>
        <taxon>Hexapoda</taxon>
        <taxon>Insecta</taxon>
        <taxon>Pterygota</taxon>
        <taxon>Neoptera</taxon>
        <taxon>Endopterygota</taxon>
        <taxon>Hymenoptera</taxon>
        <taxon>Apocrita</taxon>
        <taxon>Aculeata</taxon>
        <taxon>Vespoidea</taxon>
        <taxon>Vespidae</taxon>
        <taxon>Vespinae</taxon>
        <taxon>Vespula</taxon>
    </lineage>
</organism>
<gene>
    <name evidence="1" type="ORF">HZH68_010604</name>
</gene>
<dbReference type="EMBL" id="JACSDZ010000010">
    <property type="protein sequence ID" value="KAF7393785.1"/>
    <property type="molecule type" value="Genomic_DNA"/>
</dbReference>
<accession>A0A834N2V1</accession>
<comment type="caution">
    <text evidence="1">The sequence shown here is derived from an EMBL/GenBank/DDBJ whole genome shotgun (WGS) entry which is preliminary data.</text>
</comment>
<name>A0A834N2V1_VESGE</name>
<keyword evidence="2" id="KW-1185">Reference proteome</keyword>
<reference evidence="1" key="1">
    <citation type="journal article" date="2020" name="G3 (Bethesda)">
        <title>High-Quality Assemblies for Three Invasive Social Wasps from the &lt;i&gt;Vespula&lt;/i&gt; Genus.</title>
        <authorList>
            <person name="Harrop T.W.R."/>
            <person name="Guhlin J."/>
            <person name="McLaughlin G.M."/>
            <person name="Permina E."/>
            <person name="Stockwell P."/>
            <person name="Gilligan J."/>
            <person name="Le Lec M.F."/>
            <person name="Gruber M.A.M."/>
            <person name="Quinn O."/>
            <person name="Lovegrove M."/>
            <person name="Duncan E.J."/>
            <person name="Remnant E.J."/>
            <person name="Van Eeckhoven J."/>
            <person name="Graham B."/>
            <person name="Knapp R.A."/>
            <person name="Langford K.W."/>
            <person name="Kronenberg Z."/>
            <person name="Press M.O."/>
            <person name="Eacker S.M."/>
            <person name="Wilson-Rankin E.E."/>
            <person name="Purcell J."/>
            <person name="Lester P.J."/>
            <person name="Dearden P.K."/>
        </authorList>
    </citation>
    <scope>NUCLEOTIDE SEQUENCE</scope>
    <source>
        <strain evidence="1">Linc-1</strain>
    </source>
</reference>
<protein>
    <submittedName>
        <fullName evidence="1">Uncharacterized protein</fullName>
    </submittedName>
</protein>
<dbReference type="AlphaFoldDB" id="A0A834N2V1"/>
<dbReference type="Proteomes" id="UP000617340">
    <property type="component" value="Unassembled WGS sequence"/>
</dbReference>
<evidence type="ECO:0000313" key="2">
    <source>
        <dbReference type="Proteomes" id="UP000617340"/>
    </source>
</evidence>
<evidence type="ECO:0000313" key="1">
    <source>
        <dbReference type="EMBL" id="KAF7393785.1"/>
    </source>
</evidence>
<proteinExistence type="predicted"/>
<sequence>MEEGGDTEEGEDTEEGGKLFAGIMETRIPRVMSRKREQEILDLDNEHHLANEILFFVRMLKEEENENVKGQSRGDNLRSREEAKAEVVSILNAPSTNALIITKRIYLLAPLDDNCEFNFEIDGTYRNVANWFLGLCSMKLREEKKDGRMDVFKEGQHGYYRGLILLENEDRGFLSRQTRRFSLELKAMPSSSLARGVPRTVAVTRWIQRYIRSPAQYKITLSFTEKLIIIEVTKASPSFVITPCYPTAG</sequence>